<evidence type="ECO:0000313" key="3">
    <source>
        <dbReference type="EMBL" id="WFM83758.1"/>
    </source>
</evidence>
<evidence type="ECO:0000259" key="2">
    <source>
        <dbReference type="Pfam" id="PF13559"/>
    </source>
</evidence>
<keyword evidence="4" id="KW-1185">Reference proteome</keyword>
<dbReference type="Proteomes" id="UP001215216">
    <property type="component" value="Chromosome"/>
</dbReference>
<dbReference type="Pfam" id="PF13559">
    <property type="entry name" value="DUF4129"/>
    <property type="match status" value="1"/>
</dbReference>
<proteinExistence type="predicted"/>
<keyword evidence="1" id="KW-1133">Transmembrane helix</keyword>
<gene>
    <name evidence="3" type="ORF">P7079_01895</name>
</gene>
<dbReference type="EMBL" id="CP121208">
    <property type="protein sequence ID" value="WFM83758.1"/>
    <property type="molecule type" value="Genomic_DNA"/>
</dbReference>
<keyword evidence="1" id="KW-0812">Transmembrane</keyword>
<name>A0ABY8G1A1_9ACTO</name>
<organism evidence="3 4">
    <name type="scientific">Arcanobacterium canis</name>
    <dbReference type="NCBI Taxonomy" id="999183"/>
    <lineage>
        <taxon>Bacteria</taxon>
        <taxon>Bacillati</taxon>
        <taxon>Actinomycetota</taxon>
        <taxon>Actinomycetes</taxon>
        <taxon>Actinomycetales</taxon>
        <taxon>Actinomycetaceae</taxon>
        <taxon>Arcanobacterium</taxon>
    </lineage>
</organism>
<dbReference type="RefSeq" id="WP_278013153.1">
    <property type="nucleotide sequence ID" value="NZ_CP121208.1"/>
</dbReference>
<dbReference type="InterPro" id="IPR025403">
    <property type="entry name" value="TgpA-like_C"/>
</dbReference>
<reference evidence="3 4" key="1">
    <citation type="submission" date="2023-03" db="EMBL/GenBank/DDBJ databases">
        <title>Complete genome of Arcanobacterium canis strain DSM 25104 isolated in 2010 from a canine otitis externa in Germany.</title>
        <authorList>
            <person name="Borowiak M."/>
            <person name="Kreitlow A."/>
            <person name="Malorny B."/>
            <person name="Laemmler C."/>
            <person name="Prenger-Berninghoff E."/>
            <person name="Ploetz M."/>
            <person name="Abdulmawjood A."/>
        </authorList>
    </citation>
    <scope>NUCLEOTIDE SEQUENCE [LARGE SCALE GENOMIC DNA]</scope>
    <source>
        <strain evidence="3 4">DSM 25104</strain>
    </source>
</reference>
<evidence type="ECO:0000313" key="4">
    <source>
        <dbReference type="Proteomes" id="UP001215216"/>
    </source>
</evidence>
<accession>A0ABY8G1A1</accession>
<feature type="transmembrane region" description="Helical" evidence="1">
    <location>
        <begin position="53"/>
        <end position="74"/>
    </location>
</feature>
<protein>
    <submittedName>
        <fullName evidence="3">DUF4129 domain-containing protein</fullName>
    </submittedName>
</protein>
<feature type="domain" description="Protein-glutamine gamma-glutamyltransferase-like C-terminal" evidence="2">
    <location>
        <begin position="118"/>
        <end position="183"/>
    </location>
</feature>
<sequence>MLRLSINPSDAQRAAEAELAKSKYHPRESWLSRGWRWLLEQFSSGDGDGTGSWLSPLWIVVAIVVAVLVIALIARSLRRTPHPHALLTSESPPADTAALLLQAADSHNDPDLQVLTYFRAAMTRLDEIGVIRLSSAMTATEVATAASATSIDASAVANTFNAIAYGHAHAHDEDVAAARHLARAAWAVHP</sequence>
<evidence type="ECO:0000256" key="1">
    <source>
        <dbReference type="SAM" id="Phobius"/>
    </source>
</evidence>
<keyword evidence="1" id="KW-0472">Membrane</keyword>